<accession>A0A2Z6NPF8</accession>
<feature type="region of interest" description="Disordered" evidence="1">
    <location>
        <begin position="214"/>
        <end position="278"/>
    </location>
</feature>
<dbReference type="Proteomes" id="UP000242715">
    <property type="component" value="Unassembled WGS sequence"/>
</dbReference>
<reference evidence="3" key="1">
    <citation type="journal article" date="2017" name="Front. Plant Sci.">
        <title>Climate Clever Clovers: New Paradigm to Reduce the Environmental Footprint of Ruminants by Breeding Low Methanogenic Forages Utilizing Haplotype Variation.</title>
        <authorList>
            <person name="Kaur P."/>
            <person name="Appels R."/>
            <person name="Bayer P.E."/>
            <person name="Keeble-Gagnere G."/>
            <person name="Wang J."/>
            <person name="Hirakawa H."/>
            <person name="Shirasawa K."/>
            <person name="Vercoe P."/>
            <person name="Stefanova K."/>
            <person name="Durmic Z."/>
            <person name="Nichols P."/>
            <person name="Revell C."/>
            <person name="Isobe S.N."/>
            <person name="Edwards D."/>
            <person name="Erskine W."/>
        </authorList>
    </citation>
    <scope>NUCLEOTIDE SEQUENCE [LARGE SCALE GENOMIC DNA]</scope>
    <source>
        <strain evidence="3">cv. Daliak</strain>
    </source>
</reference>
<evidence type="ECO:0000313" key="3">
    <source>
        <dbReference type="Proteomes" id="UP000242715"/>
    </source>
</evidence>
<feature type="compositionally biased region" description="Gly residues" evidence="1">
    <location>
        <begin position="247"/>
        <end position="267"/>
    </location>
</feature>
<sequence length="375" mass="41347">MSGSTSPTLSSTNSGSSNSSLSPTAKHSFHPALAVSNIKNHISIVLEMENVLYGTWAELFKIHARSHKVIHHIIPSENGNKTPETDEEKEAWSTLDATVHQWIYSTISTDLLTTILEPGSTAKEAWDQLRDIFEDNQNSRAVALEQEFSITRMEDFPNASAYCQRLKMLSDQLKNVGAPVSDHHLVLQMVSGLTDAYRGVGTLIRQSTLSKGFDENPSYSNNFSQNRGEKKGGNRNNNKNRNNISGSGRGGGRSSSGCGNSGRGFGGQQHQFGQQYSSPWQQNNTYGWGWMPQPWAIPPCPYPSSNWAQPNMPSKQPGILGHRPQAYATSTPSYAPIDIETAMHTMSLNVPDKNWYMDTGATSHMTAYQGRLILI</sequence>
<feature type="compositionally biased region" description="Low complexity" evidence="1">
    <location>
        <begin position="234"/>
        <end position="246"/>
    </location>
</feature>
<proteinExistence type="predicted"/>
<dbReference type="EMBL" id="DF973714">
    <property type="protein sequence ID" value="GAU38402.1"/>
    <property type="molecule type" value="Genomic_DNA"/>
</dbReference>
<gene>
    <name evidence="2" type="ORF">TSUD_52270</name>
</gene>
<evidence type="ECO:0000313" key="2">
    <source>
        <dbReference type="EMBL" id="GAU38402.1"/>
    </source>
</evidence>
<dbReference type="PANTHER" id="PTHR47481:SF10">
    <property type="entry name" value="COPIA-LIKE POLYPROTEIN_RETROTRANSPOSON"/>
    <property type="match status" value="1"/>
</dbReference>
<organism evidence="2 3">
    <name type="scientific">Trifolium subterraneum</name>
    <name type="common">Subterranean clover</name>
    <dbReference type="NCBI Taxonomy" id="3900"/>
    <lineage>
        <taxon>Eukaryota</taxon>
        <taxon>Viridiplantae</taxon>
        <taxon>Streptophyta</taxon>
        <taxon>Embryophyta</taxon>
        <taxon>Tracheophyta</taxon>
        <taxon>Spermatophyta</taxon>
        <taxon>Magnoliopsida</taxon>
        <taxon>eudicotyledons</taxon>
        <taxon>Gunneridae</taxon>
        <taxon>Pentapetalae</taxon>
        <taxon>rosids</taxon>
        <taxon>fabids</taxon>
        <taxon>Fabales</taxon>
        <taxon>Fabaceae</taxon>
        <taxon>Papilionoideae</taxon>
        <taxon>50 kb inversion clade</taxon>
        <taxon>NPAAA clade</taxon>
        <taxon>Hologalegina</taxon>
        <taxon>IRL clade</taxon>
        <taxon>Trifolieae</taxon>
        <taxon>Trifolium</taxon>
    </lineage>
</organism>
<evidence type="ECO:0000256" key="1">
    <source>
        <dbReference type="SAM" id="MobiDB-lite"/>
    </source>
</evidence>
<feature type="region of interest" description="Disordered" evidence="1">
    <location>
        <begin position="1"/>
        <end position="23"/>
    </location>
</feature>
<name>A0A2Z6NPF8_TRISU</name>
<dbReference type="Pfam" id="PF14223">
    <property type="entry name" value="Retrotran_gag_2"/>
    <property type="match status" value="1"/>
</dbReference>
<dbReference type="OrthoDB" id="1729427at2759"/>
<protein>
    <recommendedName>
        <fullName evidence="4">Retrotransposon gag domain-containing protein</fullName>
    </recommendedName>
</protein>
<keyword evidence="3" id="KW-1185">Reference proteome</keyword>
<evidence type="ECO:0008006" key="4">
    <source>
        <dbReference type="Google" id="ProtNLM"/>
    </source>
</evidence>
<dbReference type="PANTHER" id="PTHR47481">
    <property type="match status" value="1"/>
</dbReference>
<dbReference type="AlphaFoldDB" id="A0A2Z6NPF8"/>